<dbReference type="Pfam" id="PF11733">
    <property type="entry name" value="NP1-WLL"/>
    <property type="match status" value="1"/>
</dbReference>
<evidence type="ECO:0000256" key="6">
    <source>
        <dbReference type="ARBA" id="ARBA00023159"/>
    </source>
</evidence>
<gene>
    <name evidence="10" type="primary">NP1</name>
</gene>
<sequence length="205" mass="23573">MSGRACQSQTRSGRSTSGKETRRRSRSRSRSPLKDPHHRSGESSSGSHRTPWKRSQQCYTASRPSTTMSSKKKKTTPFEVFAQHKSLVGDTPGYCGFYWHSTRIAKKGTDYIFDVAQKQFQSAQSHNQIDWKACRNILFDFKKTIDQQYRNMFWHFRNGGECEKCVYWDDVYRMHLANVDSTSVSQPEVTDEEMLEAAMAVDGSC</sequence>
<name>A0A2H4N9W0_9VIRU</name>
<evidence type="ECO:0000256" key="3">
    <source>
        <dbReference type="ARBA" id="ARBA00020315"/>
    </source>
</evidence>
<evidence type="ECO:0000313" key="10">
    <source>
        <dbReference type="EMBL" id="ATV81498.1"/>
    </source>
</evidence>
<protein>
    <recommendedName>
        <fullName evidence="3">Non-structural protein NP-1</fullName>
    </recommendedName>
</protein>
<evidence type="ECO:0000256" key="1">
    <source>
        <dbReference type="ARBA" id="ARBA00004147"/>
    </source>
</evidence>
<keyword evidence="11" id="KW-1185">Reference proteome</keyword>
<evidence type="ECO:0000256" key="4">
    <source>
        <dbReference type="ARBA" id="ARBA00022562"/>
    </source>
</evidence>
<dbReference type="GO" id="GO:0042025">
    <property type="term" value="C:host cell nucleus"/>
    <property type="evidence" value="ECO:0007669"/>
    <property type="project" value="UniProtKB-SubCell"/>
</dbReference>
<feature type="compositionally biased region" description="Basic residues" evidence="9">
    <location>
        <begin position="21"/>
        <end position="31"/>
    </location>
</feature>
<dbReference type="RefSeq" id="YP_009553051.1">
    <property type="nucleotide sequence ID" value="NC_040695.1"/>
</dbReference>
<dbReference type="EMBL" id="MF682925">
    <property type="protein sequence ID" value="ATV81498.1"/>
    <property type="molecule type" value="Genomic_DNA"/>
</dbReference>
<dbReference type="Proteomes" id="UP000290784">
    <property type="component" value="Segment"/>
</dbReference>
<evidence type="ECO:0000256" key="2">
    <source>
        <dbReference type="ARBA" id="ARBA00007126"/>
    </source>
</evidence>
<organism evidence="10 11">
    <name type="scientific">Rousettus leschenaultii bocaparvovirus 1</name>
    <dbReference type="NCBI Taxonomy" id="2053082"/>
    <lineage>
        <taxon>Viruses</taxon>
        <taxon>Monodnaviria</taxon>
        <taxon>Shotokuvirae</taxon>
        <taxon>Cossaviricota</taxon>
        <taxon>Quintoviricetes</taxon>
        <taxon>Piccovirales</taxon>
        <taxon>Parvoviridae</taxon>
        <taxon>Parvovirinae</taxon>
        <taxon>Bocaparvovirus</taxon>
        <taxon>Bocaparvovirus chiropteran5</taxon>
    </lineage>
</organism>
<comment type="function">
    <text evidence="8">Required for the expression of the capsid proteins. Performs the splicing and internal polyadenylation of the viral capsid-encoding mRNA precursor, which allows its maturation and expression. Transactivates the viral promoter.</text>
</comment>
<feature type="region of interest" description="Disordered" evidence="9">
    <location>
        <begin position="1"/>
        <end position="73"/>
    </location>
</feature>
<evidence type="ECO:0000256" key="9">
    <source>
        <dbReference type="SAM" id="MobiDB-lite"/>
    </source>
</evidence>
<keyword evidence="7" id="KW-0804">Transcription</keyword>
<keyword evidence="5" id="KW-0805">Transcription regulation</keyword>
<keyword evidence="6" id="KW-0010">Activator</keyword>
<evidence type="ECO:0000256" key="5">
    <source>
        <dbReference type="ARBA" id="ARBA00023015"/>
    </source>
</evidence>
<keyword evidence="4" id="KW-1048">Host nucleus</keyword>
<proteinExistence type="inferred from homology"/>
<dbReference type="GeneID" id="41701364"/>
<feature type="compositionally biased region" description="Polar residues" evidence="9">
    <location>
        <begin position="53"/>
        <end position="64"/>
    </location>
</feature>
<reference evidence="10" key="1">
    <citation type="journal article" date="2017" name="J. Gen. Virol.">
        <title>Bats host diverse parvoviruses as possible origin of mammalian dependoparvoviruses and source for bat-swine interspecies transmission.</title>
        <authorList>
            <person name="Lau S.K.P."/>
            <person name="Ahmed S.S."/>
            <person name="Tsoi H.W."/>
            <person name="Yeung H.C."/>
            <person name="Li K.S.M."/>
            <person name="Fan R.Y.Y."/>
            <person name="Zhao P.S.H."/>
            <person name="Lau C.C.C."/>
            <person name="Lam C.S.F."/>
            <person name="Choi K.K.F."/>
            <person name="Chan B.C.H."/>
            <person name="Cai J.P."/>
            <person name="Wong S.S.Y."/>
            <person name="Chen H."/>
            <person name="Zhang H.L."/>
            <person name="Zhang L."/>
            <person name="Wang M."/>
            <person name="Woo P.C.Y."/>
            <person name="Yuen K.Y."/>
        </authorList>
    </citation>
    <scope>NUCLEOTIDE SEQUENCE [LARGE SCALE GENOMIC DNA]</scope>
    <source>
        <strain evidence="10">Rol-BtBoV1_56C_ML_YN_2012</strain>
    </source>
</reference>
<evidence type="ECO:0000313" key="11">
    <source>
        <dbReference type="Proteomes" id="UP000290784"/>
    </source>
</evidence>
<dbReference type="KEGG" id="vg:41701364"/>
<feature type="compositionally biased region" description="Basic and acidic residues" evidence="9">
    <location>
        <begin position="32"/>
        <end position="41"/>
    </location>
</feature>
<dbReference type="InterPro" id="IPR021075">
    <property type="entry name" value="Bocavirus_NP1"/>
</dbReference>
<dbReference type="OrthoDB" id="10942at10239"/>
<accession>A0A2H4N9W0</accession>
<evidence type="ECO:0000256" key="7">
    <source>
        <dbReference type="ARBA" id="ARBA00023163"/>
    </source>
</evidence>
<evidence type="ECO:0000256" key="8">
    <source>
        <dbReference type="ARBA" id="ARBA00045895"/>
    </source>
</evidence>
<comment type="similarity">
    <text evidence="2">Belongs to the Bocaparvovirus Non-structural protein NP-1 family.</text>
</comment>
<comment type="subcellular location">
    <subcellularLocation>
        <location evidence="1">Host nucleus</location>
    </subcellularLocation>
</comment>